<comment type="caution">
    <text evidence="4">The sequence shown here is derived from an EMBL/GenBank/DDBJ whole genome shotgun (WGS) entry which is preliminary data.</text>
</comment>
<dbReference type="InterPro" id="IPR002930">
    <property type="entry name" value="GCV_H"/>
</dbReference>
<protein>
    <recommendedName>
        <fullName evidence="3">Glycine cleavage system H protein</fullName>
    </recommendedName>
</protein>
<proteinExistence type="inferred from homology"/>
<keyword evidence="2 3" id="KW-0450">Lipoyl</keyword>
<evidence type="ECO:0000256" key="2">
    <source>
        <dbReference type="ARBA" id="ARBA00022823"/>
    </source>
</evidence>
<name>A0A1B9NG37_9MICO</name>
<keyword evidence="5" id="KW-1185">Reference proteome</keyword>
<evidence type="ECO:0000256" key="3">
    <source>
        <dbReference type="HAMAP-Rule" id="MF_00272"/>
    </source>
</evidence>
<dbReference type="NCBIfam" id="TIGR00527">
    <property type="entry name" value="gcvH"/>
    <property type="match status" value="1"/>
</dbReference>
<dbReference type="AlphaFoldDB" id="A0A1B9NG37"/>
<dbReference type="NCBIfam" id="NF002270">
    <property type="entry name" value="PRK01202.1"/>
    <property type="match status" value="1"/>
</dbReference>
<feature type="modified residue" description="N6-lipoyllysine" evidence="3">
    <location>
        <position position="63"/>
    </location>
</feature>
<dbReference type="Gene3D" id="2.40.50.100">
    <property type="match status" value="1"/>
</dbReference>
<dbReference type="HAMAP" id="MF_00272">
    <property type="entry name" value="GcvH"/>
    <property type="match status" value="1"/>
</dbReference>
<comment type="similarity">
    <text evidence="1 3">Belongs to the GcvH family.</text>
</comment>
<comment type="subunit">
    <text evidence="3">The glycine cleavage system is composed of four proteins: P, T, L and H.</text>
</comment>
<dbReference type="Proteomes" id="UP000093355">
    <property type="component" value="Unassembled WGS sequence"/>
</dbReference>
<dbReference type="InterPro" id="IPR000089">
    <property type="entry name" value="Biotin_lipoyl"/>
</dbReference>
<organism evidence="4 5">
    <name type="scientific">Microbacterium sediminis</name>
    <dbReference type="NCBI Taxonomy" id="904291"/>
    <lineage>
        <taxon>Bacteria</taxon>
        <taxon>Bacillati</taxon>
        <taxon>Actinomycetota</taxon>
        <taxon>Actinomycetes</taxon>
        <taxon>Micrococcales</taxon>
        <taxon>Microbacteriaceae</taxon>
        <taxon>Microbacterium</taxon>
    </lineage>
</organism>
<dbReference type="CDD" id="cd06848">
    <property type="entry name" value="GCS_H"/>
    <property type="match status" value="1"/>
</dbReference>
<evidence type="ECO:0000256" key="1">
    <source>
        <dbReference type="ARBA" id="ARBA00009249"/>
    </source>
</evidence>
<dbReference type="InterPro" id="IPR033753">
    <property type="entry name" value="GCV_H/Fam206"/>
</dbReference>
<dbReference type="InterPro" id="IPR017453">
    <property type="entry name" value="GCV_H_sub"/>
</dbReference>
<gene>
    <name evidence="3" type="primary">gcvH</name>
    <name evidence="4" type="ORF">A7J15_00250</name>
</gene>
<evidence type="ECO:0000313" key="5">
    <source>
        <dbReference type="Proteomes" id="UP000093355"/>
    </source>
</evidence>
<dbReference type="SUPFAM" id="SSF51230">
    <property type="entry name" value="Single hybrid motif"/>
    <property type="match status" value="1"/>
</dbReference>
<dbReference type="GO" id="GO:0009249">
    <property type="term" value="P:protein lipoylation"/>
    <property type="evidence" value="ECO:0007669"/>
    <property type="project" value="TreeGrafter"/>
</dbReference>
<dbReference type="EMBL" id="LXMD01000012">
    <property type="protein sequence ID" value="OCG75533.1"/>
    <property type="molecule type" value="Genomic_DNA"/>
</dbReference>
<dbReference type="PANTHER" id="PTHR11715:SF3">
    <property type="entry name" value="GLYCINE CLEAVAGE SYSTEM H PROTEIN-RELATED"/>
    <property type="match status" value="1"/>
</dbReference>
<dbReference type="GO" id="GO:0005960">
    <property type="term" value="C:glycine cleavage complex"/>
    <property type="evidence" value="ECO:0007669"/>
    <property type="project" value="InterPro"/>
</dbReference>
<dbReference type="OrthoDB" id="9796712at2"/>
<dbReference type="RefSeq" id="WP_067022644.1">
    <property type="nucleotide sequence ID" value="NZ_CP038256.1"/>
</dbReference>
<accession>A0A1B9NG37</accession>
<dbReference type="InterPro" id="IPR003016">
    <property type="entry name" value="2-oxoA_DH_lipoyl-BS"/>
</dbReference>
<evidence type="ECO:0000313" key="4">
    <source>
        <dbReference type="EMBL" id="OCG75533.1"/>
    </source>
</evidence>
<dbReference type="PROSITE" id="PS00189">
    <property type="entry name" value="LIPOYL"/>
    <property type="match status" value="1"/>
</dbReference>
<dbReference type="InterPro" id="IPR011053">
    <property type="entry name" value="Single_hybrid_motif"/>
</dbReference>
<dbReference type="GO" id="GO:0005829">
    <property type="term" value="C:cytosol"/>
    <property type="evidence" value="ECO:0007669"/>
    <property type="project" value="TreeGrafter"/>
</dbReference>
<comment type="cofactor">
    <cofactor evidence="3">
        <name>(R)-lipoate</name>
        <dbReference type="ChEBI" id="CHEBI:83088"/>
    </cofactor>
    <text evidence="3">Binds 1 lipoyl cofactor covalently.</text>
</comment>
<dbReference type="STRING" id="904291.A7J15_00250"/>
<comment type="function">
    <text evidence="3">The glycine cleavage system catalyzes the degradation of glycine. The H protein shuttles the methylamine group of glycine from the P protein to the T protein.</text>
</comment>
<dbReference type="GO" id="GO:0019464">
    <property type="term" value="P:glycine decarboxylation via glycine cleavage system"/>
    <property type="evidence" value="ECO:0007669"/>
    <property type="project" value="UniProtKB-UniRule"/>
</dbReference>
<dbReference type="PANTHER" id="PTHR11715">
    <property type="entry name" value="GLYCINE CLEAVAGE SYSTEM H PROTEIN"/>
    <property type="match status" value="1"/>
</dbReference>
<sequence>MTDLNALKYTAEHEWVALDGDVATIGITDYAAEQLGDVVYVDLPADNATVTAGQVMGEIESTKSVSELYSPVDGEVIALNGEVDADPSLVNQDPFGQGWLVRVQLSGQPLTGLMDRAAYVALTGGEA</sequence>
<dbReference type="Pfam" id="PF01597">
    <property type="entry name" value="GCV_H"/>
    <property type="match status" value="1"/>
</dbReference>
<reference evidence="4 5" key="1">
    <citation type="submission" date="2016-05" db="EMBL/GenBank/DDBJ databases">
        <authorList>
            <person name="Lavstsen T."/>
            <person name="Jespersen J.S."/>
        </authorList>
    </citation>
    <scope>NUCLEOTIDE SEQUENCE [LARGE SCALE GENOMIC DNA]</scope>
    <source>
        <strain evidence="4 5">YLB-01</strain>
    </source>
</reference>
<dbReference type="PROSITE" id="PS50968">
    <property type="entry name" value="BIOTINYL_LIPOYL"/>
    <property type="match status" value="1"/>
</dbReference>